<proteinExistence type="predicted"/>
<dbReference type="EMBL" id="JANPWB010000005">
    <property type="protein sequence ID" value="KAJ1183756.1"/>
    <property type="molecule type" value="Genomic_DNA"/>
</dbReference>
<comment type="caution">
    <text evidence="1">The sequence shown here is derived from an EMBL/GenBank/DDBJ whole genome shotgun (WGS) entry which is preliminary data.</text>
</comment>
<protein>
    <submittedName>
        <fullName evidence="1">Uncharacterized protein</fullName>
    </submittedName>
</protein>
<accession>A0AAV7U5C8</accession>
<sequence>MPEESVGPDMRGPRSQTQIFERLDTLSYLRPRRRCAERNDDSRREALGALMGCFLCPVNGEPLKRPFTRRQWLKLESQHFQTHIV</sequence>
<reference evidence="1" key="1">
    <citation type="journal article" date="2022" name="bioRxiv">
        <title>Sequencing and chromosome-scale assembly of the giantPleurodeles waltlgenome.</title>
        <authorList>
            <person name="Brown T."/>
            <person name="Elewa A."/>
            <person name="Iarovenko S."/>
            <person name="Subramanian E."/>
            <person name="Araus A.J."/>
            <person name="Petzold A."/>
            <person name="Susuki M."/>
            <person name="Suzuki K.-i.T."/>
            <person name="Hayashi T."/>
            <person name="Toyoda A."/>
            <person name="Oliveira C."/>
            <person name="Osipova E."/>
            <person name="Leigh N.D."/>
            <person name="Simon A."/>
            <person name="Yun M.H."/>
        </authorList>
    </citation>
    <scope>NUCLEOTIDE SEQUENCE</scope>
    <source>
        <strain evidence="1">20211129_DDA</strain>
        <tissue evidence="1">Liver</tissue>
    </source>
</reference>
<gene>
    <name evidence="1" type="ORF">NDU88_000570</name>
</gene>
<keyword evidence="2" id="KW-1185">Reference proteome</keyword>
<evidence type="ECO:0000313" key="1">
    <source>
        <dbReference type="EMBL" id="KAJ1183756.1"/>
    </source>
</evidence>
<name>A0AAV7U5C8_PLEWA</name>
<dbReference type="Proteomes" id="UP001066276">
    <property type="component" value="Chromosome 3_1"/>
</dbReference>
<organism evidence="1 2">
    <name type="scientific">Pleurodeles waltl</name>
    <name type="common">Iberian ribbed newt</name>
    <dbReference type="NCBI Taxonomy" id="8319"/>
    <lineage>
        <taxon>Eukaryota</taxon>
        <taxon>Metazoa</taxon>
        <taxon>Chordata</taxon>
        <taxon>Craniata</taxon>
        <taxon>Vertebrata</taxon>
        <taxon>Euteleostomi</taxon>
        <taxon>Amphibia</taxon>
        <taxon>Batrachia</taxon>
        <taxon>Caudata</taxon>
        <taxon>Salamandroidea</taxon>
        <taxon>Salamandridae</taxon>
        <taxon>Pleurodelinae</taxon>
        <taxon>Pleurodeles</taxon>
    </lineage>
</organism>
<evidence type="ECO:0000313" key="2">
    <source>
        <dbReference type="Proteomes" id="UP001066276"/>
    </source>
</evidence>
<dbReference type="AlphaFoldDB" id="A0AAV7U5C8"/>